<dbReference type="PANTHER" id="PTHR34952">
    <property type="entry name" value="OS05G0113500 PROTEIN"/>
    <property type="match status" value="1"/>
</dbReference>
<dbReference type="ExpressionAtlas" id="I3SN19">
    <property type="expression patterns" value="differential"/>
</dbReference>
<reference evidence="2" key="1">
    <citation type="submission" date="2012-05" db="EMBL/GenBank/DDBJ databases">
        <authorList>
            <person name="Krishnakumar V."/>
            <person name="Cheung F."/>
            <person name="Xiao Y."/>
            <person name="Chan A."/>
            <person name="Moskal W.A."/>
            <person name="Town C.D."/>
        </authorList>
    </citation>
    <scope>NUCLEOTIDE SEQUENCE</scope>
</reference>
<organism evidence="2">
    <name type="scientific">Medicago truncatula</name>
    <name type="common">Barrel medic</name>
    <name type="synonym">Medicago tribuloides</name>
    <dbReference type="NCBI Taxonomy" id="3880"/>
    <lineage>
        <taxon>Eukaryota</taxon>
        <taxon>Viridiplantae</taxon>
        <taxon>Streptophyta</taxon>
        <taxon>Embryophyta</taxon>
        <taxon>Tracheophyta</taxon>
        <taxon>Spermatophyta</taxon>
        <taxon>Magnoliopsida</taxon>
        <taxon>eudicotyledons</taxon>
        <taxon>Gunneridae</taxon>
        <taxon>Pentapetalae</taxon>
        <taxon>rosids</taxon>
        <taxon>fabids</taxon>
        <taxon>Fabales</taxon>
        <taxon>Fabaceae</taxon>
        <taxon>Papilionoideae</taxon>
        <taxon>50 kb inversion clade</taxon>
        <taxon>NPAAA clade</taxon>
        <taxon>Hologalegina</taxon>
        <taxon>IRL clade</taxon>
        <taxon>Trifolieae</taxon>
        <taxon>Medicago</taxon>
    </lineage>
</organism>
<protein>
    <submittedName>
        <fullName evidence="2">Uncharacterized protein</fullName>
    </submittedName>
</protein>
<accession>I3SN19</accession>
<sequence length="176" mass="19336">MVLPSSSSDDEEADGALTESLSKQLPDSVSQPAPAKLVSAMKGSRKKHLGSQMKLSVKWAPDVYDPVPTLSSHTVRTKKQHKSRIKKSEKKGVKKSQKGSYSKGRSSKDKKQYRYRWPESCGKGFDASMELNNLDVAGHDSYHATSNSKIPATESPCHVGEAMSNFLDFVSYIKTA</sequence>
<feature type="compositionally biased region" description="Polar residues" evidence="1">
    <location>
        <begin position="19"/>
        <end position="31"/>
    </location>
</feature>
<evidence type="ECO:0000256" key="1">
    <source>
        <dbReference type="SAM" id="MobiDB-lite"/>
    </source>
</evidence>
<feature type="compositionally biased region" description="Basic residues" evidence="1">
    <location>
        <begin position="75"/>
        <end position="97"/>
    </location>
</feature>
<dbReference type="PANTHER" id="PTHR34952:SF4">
    <property type="entry name" value="BRI1-KD INTERACTING PROTEIN"/>
    <property type="match status" value="1"/>
</dbReference>
<dbReference type="AlphaFoldDB" id="I3SN19"/>
<feature type="region of interest" description="Disordered" evidence="1">
    <location>
        <begin position="1"/>
        <end position="114"/>
    </location>
</feature>
<name>I3SN19_MEDTR</name>
<evidence type="ECO:0000313" key="2">
    <source>
        <dbReference type="EMBL" id="AFK41661.1"/>
    </source>
</evidence>
<proteinExistence type="evidence at transcript level"/>
<dbReference type="EMBL" id="BT141867">
    <property type="protein sequence ID" value="AFK41661.1"/>
    <property type="molecule type" value="mRNA"/>
</dbReference>